<evidence type="ECO:0000313" key="1">
    <source>
        <dbReference type="EMBL" id="CAD8125058.1"/>
    </source>
</evidence>
<dbReference type="Proteomes" id="UP000692954">
    <property type="component" value="Unassembled WGS sequence"/>
</dbReference>
<keyword evidence="2" id="KW-1185">Reference proteome</keyword>
<evidence type="ECO:0000313" key="2">
    <source>
        <dbReference type="Proteomes" id="UP000692954"/>
    </source>
</evidence>
<comment type="caution">
    <text evidence="1">The sequence shown here is derived from an EMBL/GenBank/DDBJ whole genome shotgun (WGS) entry which is preliminary data.</text>
</comment>
<accession>A0A8S1RAZ1</accession>
<reference evidence="1" key="1">
    <citation type="submission" date="2021-01" db="EMBL/GenBank/DDBJ databases">
        <authorList>
            <consortium name="Genoscope - CEA"/>
            <person name="William W."/>
        </authorList>
    </citation>
    <scope>NUCLEOTIDE SEQUENCE</scope>
</reference>
<proteinExistence type="predicted"/>
<sequence>MFLQKIQNQTSIKIFLILQMGECLTINIDLPYVFFHFKNQQEKIYDFYIICQDEKQQSIQLDNPIKITVKAPKQDQIIKQLQDLFPQKDKEDLIKYVKEYGKNKSFDKLVEKILQE</sequence>
<gene>
    <name evidence="1" type="ORF">PSON_ATCC_30995.1.T1560019</name>
</gene>
<name>A0A8S1RAZ1_9CILI</name>
<organism evidence="1 2">
    <name type="scientific">Paramecium sonneborni</name>
    <dbReference type="NCBI Taxonomy" id="65129"/>
    <lineage>
        <taxon>Eukaryota</taxon>
        <taxon>Sar</taxon>
        <taxon>Alveolata</taxon>
        <taxon>Ciliophora</taxon>
        <taxon>Intramacronucleata</taxon>
        <taxon>Oligohymenophorea</taxon>
        <taxon>Peniculida</taxon>
        <taxon>Parameciidae</taxon>
        <taxon>Paramecium</taxon>
    </lineage>
</organism>
<dbReference type="EMBL" id="CAJJDN010000156">
    <property type="protein sequence ID" value="CAD8125058.1"/>
    <property type="molecule type" value="Genomic_DNA"/>
</dbReference>
<protein>
    <submittedName>
        <fullName evidence="1">Uncharacterized protein</fullName>
    </submittedName>
</protein>
<dbReference type="AlphaFoldDB" id="A0A8S1RAZ1"/>